<dbReference type="Gene3D" id="1.25.40.10">
    <property type="entry name" value="Tetratricopeptide repeat domain"/>
    <property type="match status" value="1"/>
</dbReference>
<dbReference type="EMBL" id="OV170227">
    <property type="protein sequence ID" value="CAH0728640.1"/>
    <property type="molecule type" value="Genomic_DNA"/>
</dbReference>
<evidence type="ECO:0000313" key="7">
    <source>
        <dbReference type="Proteomes" id="UP000838878"/>
    </source>
</evidence>
<feature type="compositionally biased region" description="Basic and acidic residues" evidence="4">
    <location>
        <begin position="779"/>
        <end position="798"/>
    </location>
</feature>
<evidence type="ECO:0000256" key="3">
    <source>
        <dbReference type="SAM" id="Coils"/>
    </source>
</evidence>
<dbReference type="GO" id="GO:0006364">
    <property type="term" value="P:rRNA processing"/>
    <property type="evidence" value="ECO:0007669"/>
    <property type="project" value="UniProtKB-KW"/>
</dbReference>
<name>A0A8J9YJ57_9NEOP</name>
<keyword evidence="2" id="KW-0698">rRNA processing</keyword>
<reference evidence="6" key="1">
    <citation type="submission" date="2021-12" db="EMBL/GenBank/DDBJ databases">
        <authorList>
            <person name="Martin H S."/>
        </authorList>
    </citation>
    <scope>NUCLEOTIDE SEQUENCE</scope>
</reference>
<dbReference type="SMART" id="SM00316">
    <property type="entry name" value="S1"/>
    <property type="match status" value="4"/>
</dbReference>
<feature type="region of interest" description="Disordered" evidence="4">
    <location>
        <begin position="607"/>
        <end position="813"/>
    </location>
</feature>
<dbReference type="GO" id="GO:0003723">
    <property type="term" value="F:RNA binding"/>
    <property type="evidence" value="ECO:0007669"/>
    <property type="project" value="TreeGrafter"/>
</dbReference>
<feature type="compositionally biased region" description="Acidic residues" evidence="4">
    <location>
        <begin position="645"/>
        <end position="655"/>
    </location>
</feature>
<feature type="compositionally biased region" description="Basic and acidic residues" evidence="4">
    <location>
        <begin position="953"/>
        <end position="970"/>
    </location>
</feature>
<dbReference type="Gene3D" id="2.40.50.140">
    <property type="entry name" value="Nucleic acid-binding proteins"/>
    <property type="match status" value="4"/>
</dbReference>
<comment type="subcellular location">
    <subcellularLocation>
        <location evidence="1">Nucleus</location>
        <location evidence="1">Nucleolus</location>
    </subcellularLocation>
</comment>
<dbReference type="InterPro" id="IPR045209">
    <property type="entry name" value="Rrp5"/>
</dbReference>
<dbReference type="InterPro" id="IPR011990">
    <property type="entry name" value="TPR-like_helical_dom_sf"/>
</dbReference>
<dbReference type="Proteomes" id="UP000838878">
    <property type="component" value="Chromosome 7"/>
</dbReference>
<dbReference type="PANTHER" id="PTHR23270:SF10">
    <property type="entry name" value="PROTEIN RRP5 HOMOLOG"/>
    <property type="match status" value="1"/>
</dbReference>
<dbReference type="OrthoDB" id="412781at2759"/>
<evidence type="ECO:0000256" key="2">
    <source>
        <dbReference type="ARBA" id="ARBA00022552"/>
    </source>
</evidence>
<dbReference type="InterPro" id="IPR012340">
    <property type="entry name" value="NA-bd_OB-fold"/>
</dbReference>
<proteinExistence type="predicted"/>
<feature type="region of interest" description="Disordered" evidence="4">
    <location>
        <begin position="30"/>
        <end position="53"/>
    </location>
</feature>
<evidence type="ECO:0000256" key="1">
    <source>
        <dbReference type="ARBA" id="ARBA00004604"/>
    </source>
</evidence>
<feature type="domain" description="S1 motif" evidence="5">
    <location>
        <begin position="343"/>
        <end position="417"/>
    </location>
</feature>
<feature type="region of interest" description="Disordered" evidence="4">
    <location>
        <begin position="936"/>
        <end position="970"/>
    </location>
</feature>
<dbReference type="InterPro" id="IPR003029">
    <property type="entry name" value="S1_domain"/>
</dbReference>
<keyword evidence="7" id="KW-1185">Reference proteome</keyword>
<keyword evidence="3" id="KW-0175">Coiled coil</keyword>
<feature type="compositionally biased region" description="Basic and acidic residues" evidence="4">
    <location>
        <begin position="1029"/>
        <end position="1042"/>
    </location>
</feature>
<gene>
    <name evidence="6" type="ORF">BINO364_LOCUS13838</name>
</gene>
<evidence type="ECO:0000259" key="5">
    <source>
        <dbReference type="PROSITE" id="PS50126"/>
    </source>
</evidence>
<feature type="compositionally biased region" description="Basic and acidic residues" evidence="4">
    <location>
        <begin position="730"/>
        <end position="753"/>
    </location>
</feature>
<feature type="compositionally biased region" description="Basic and acidic residues" evidence="4">
    <location>
        <begin position="695"/>
        <end position="722"/>
    </location>
</feature>
<dbReference type="SUPFAM" id="SSF50249">
    <property type="entry name" value="Nucleic acid-binding proteins"/>
    <property type="match status" value="3"/>
</dbReference>
<feature type="domain" description="S1 motif" evidence="5">
    <location>
        <begin position="532"/>
        <end position="600"/>
    </location>
</feature>
<dbReference type="PANTHER" id="PTHR23270">
    <property type="entry name" value="PROGRAMMED CELL DEATH PROTEIN 11 PRE-RRNA PROCESSING PROTEIN RRP5"/>
    <property type="match status" value="1"/>
</dbReference>
<feature type="coiled-coil region" evidence="3">
    <location>
        <begin position="846"/>
        <end position="910"/>
    </location>
</feature>
<evidence type="ECO:0000313" key="6">
    <source>
        <dbReference type="EMBL" id="CAH0728640.1"/>
    </source>
</evidence>
<dbReference type="GO" id="GO:0032040">
    <property type="term" value="C:small-subunit processome"/>
    <property type="evidence" value="ECO:0007669"/>
    <property type="project" value="TreeGrafter"/>
</dbReference>
<sequence length="1323" mass="151576">MADTEEYFPRGGKKPTTTYFKQSENFLGAAEKGERKKKKIKRKSENDDGYLSDEVQTEDDQSFKSCSIWLNYKVVKEGLLLLGRIRQVLETKIYIALPCRMSGVVMACHISEAYNKILEAYVNDQTDTVKELPQMFRPGQYVAVKVLEVAEQNLMLSMMPQHINSSRMLGDLHKGALLQAAVLSVEDHGYVMDIGIPNTRTFLPKDSANPEIELDIGMLTWVTIKSNPSVDSSVIKLSNILTDLQRGVQKSKTNTLFPGTALDFTVDKPLDNGIEGHILDNTTAYIQRHQADLVKGKKPALGQKIRARLLYVVPPKNTPYLTMKSIFASTLPDLSVEQKLKDGDIIEEAKVLKIAGRSIHMKLGEGSIGILSLRRVAVHEDLTDEQVLAKSYPIGSTHKVRVLCYNLSDYVYSLSDDAAILNEKYFNLSQLNIGDIVPATVTSVADNHLRVNVGRVSGYVPQSHMTDTGVFIDPKKATHSKLPKKKFKVGQEVKARVLAIDLTKHQLTLSLKPTLLEEDLEVLKSYKEAQVGKMYTGVVAHIRDYLIVSFFNNVTAYVPRRLVTTEPIDSLTHAFHQGQIVKCTIMSVNAETKKMSGSLITKTFTPIENLKKPTKRKGKDKESAPPSKKQKTDIKKKEAKKDNENSEMDVDESEINENSNKKQKQKRNKKDQSENIDIDKTEEIETKKAKKKEKKNKDKLNKEDSSNEIDTKEDIETNEQNKSKKNKKKKIEEKSDVQEEQKEIKKSYKKDITNEINTEEDVESNEQNKSKKNKKKKKEEKSDVQVEIKEQKETKEASEESDAIETDIHEDSDQILTPQDLNLIDLSDCDTAKSYKKRVVSLIKAIKARTNRLNRVEKKIEAIEQKGLNAANKKYHTAMNMERLVIEERIKKLMETLTIAQDKFKQLDVESNKDLKKKKKLQLPAKIISKFETKKDLEDNEDEEKSKRKKRNNKEVSGKDSKDEENKEKTEKIRKVKVLEVLKPIVEVPSAKDFWSLSAEDVNNTREEESSSSEEEEEEKPKKKRKKLSIAEKAAKAREEEERIREMEKRAIESENAPRSSDHFERALLSEPNCSQLWIAYMAFHLQATEMEKARAVGRKALNIINFREEAEKLNVWLALLSLEHRFGTKESQQKTLEDALQMNDTYQVHSKLLEILVDTSKHQELVALVELMMRKYRKDLDVYIRCGEACYKAGLVDKARYVMQKGIAALEKKEHVSLLVRFAQMERLRGERERAEALFEQVIAVYPQRVDVCCAYVDMLLAFRDVEHVRQVMERMTSQKLPARKMKVLFKKWIEVEEKIGDQDQVESIRQRALEFIDKAKF</sequence>
<feature type="domain" description="S1 motif" evidence="5">
    <location>
        <begin position="78"/>
        <end position="159"/>
    </location>
</feature>
<feature type="non-terminal residue" evidence="6">
    <location>
        <position position="1323"/>
    </location>
</feature>
<dbReference type="InterPro" id="IPR003107">
    <property type="entry name" value="HAT"/>
</dbReference>
<dbReference type="SUPFAM" id="SSF48452">
    <property type="entry name" value="TPR-like"/>
    <property type="match status" value="2"/>
</dbReference>
<dbReference type="Pfam" id="PF00575">
    <property type="entry name" value="S1"/>
    <property type="match status" value="1"/>
</dbReference>
<accession>A0A8J9YJ57</accession>
<organism evidence="6 7">
    <name type="scientific">Brenthis ino</name>
    <name type="common">lesser marbled fritillary</name>
    <dbReference type="NCBI Taxonomy" id="405034"/>
    <lineage>
        <taxon>Eukaryota</taxon>
        <taxon>Metazoa</taxon>
        <taxon>Ecdysozoa</taxon>
        <taxon>Arthropoda</taxon>
        <taxon>Hexapoda</taxon>
        <taxon>Insecta</taxon>
        <taxon>Pterygota</taxon>
        <taxon>Neoptera</taxon>
        <taxon>Endopterygota</taxon>
        <taxon>Lepidoptera</taxon>
        <taxon>Glossata</taxon>
        <taxon>Ditrysia</taxon>
        <taxon>Papilionoidea</taxon>
        <taxon>Nymphalidae</taxon>
        <taxon>Heliconiinae</taxon>
        <taxon>Argynnini</taxon>
        <taxon>Brenthis</taxon>
    </lineage>
</organism>
<dbReference type="SMART" id="SM00386">
    <property type="entry name" value="HAT"/>
    <property type="match status" value="5"/>
</dbReference>
<dbReference type="PROSITE" id="PS50126">
    <property type="entry name" value="S1"/>
    <property type="match status" value="4"/>
</dbReference>
<feature type="domain" description="S1 motif" evidence="5">
    <location>
        <begin position="434"/>
        <end position="512"/>
    </location>
</feature>
<protein>
    <recommendedName>
        <fullName evidence="5">S1 motif domain-containing protein</fullName>
    </recommendedName>
</protein>
<feature type="compositionally biased region" description="Basic and acidic residues" evidence="4">
    <location>
        <begin position="670"/>
        <end position="687"/>
    </location>
</feature>
<evidence type="ECO:0000256" key="4">
    <source>
        <dbReference type="SAM" id="MobiDB-lite"/>
    </source>
</evidence>
<feature type="region of interest" description="Disordered" evidence="4">
    <location>
        <begin position="1001"/>
        <end position="1042"/>
    </location>
</feature>
<feature type="compositionally biased region" description="Basic and acidic residues" evidence="4">
    <location>
        <begin position="630"/>
        <end position="644"/>
    </location>
</feature>